<dbReference type="Pfam" id="PF25109">
    <property type="entry name" value="HAD_PNKP"/>
    <property type="match status" value="1"/>
</dbReference>
<dbReference type="SUPFAM" id="SSF52540">
    <property type="entry name" value="P-loop containing nucleoside triphosphate hydrolases"/>
    <property type="match status" value="1"/>
</dbReference>
<protein>
    <submittedName>
        <fullName evidence="2">Pnk</fullName>
    </submittedName>
</protein>
<dbReference type="Gene3D" id="3.40.50.1000">
    <property type="entry name" value="HAD superfamily/HAD-like"/>
    <property type="match status" value="1"/>
</dbReference>
<dbReference type="InterPro" id="IPR056782">
    <property type="entry name" value="HAD_PNKP"/>
</dbReference>
<dbReference type="Gene3D" id="3.40.50.300">
    <property type="entry name" value="P-loop containing nucleotide triphosphate hydrolases"/>
    <property type="match status" value="1"/>
</dbReference>
<dbReference type="Proteomes" id="UP000224877">
    <property type="component" value="Segment"/>
</dbReference>
<name>A0A1B4XX41_9CAUD</name>
<dbReference type="EMBL" id="LC168164">
    <property type="protein sequence ID" value="BAV39374.1"/>
    <property type="molecule type" value="Genomic_DNA"/>
</dbReference>
<dbReference type="InterPro" id="IPR036412">
    <property type="entry name" value="HAD-like_sf"/>
</dbReference>
<dbReference type="Pfam" id="PF13671">
    <property type="entry name" value="AAA_33"/>
    <property type="match status" value="1"/>
</dbReference>
<gene>
    <name evidence="2" type="ORF">BPT24_255</name>
</gene>
<keyword evidence="3" id="KW-1185">Reference proteome</keyword>
<proteinExistence type="predicted"/>
<dbReference type="SUPFAM" id="SSF56784">
    <property type="entry name" value="HAD-like"/>
    <property type="match status" value="1"/>
</dbReference>
<organism evidence="2 3">
    <name type="scientific">Tenacibaculum phage pT24</name>
    <dbReference type="NCBI Taxonomy" id="1880590"/>
    <lineage>
        <taxon>Viruses</taxon>
        <taxon>Duplodnaviria</taxon>
        <taxon>Heunggongvirae</taxon>
        <taxon>Uroviricota</taxon>
        <taxon>Caudoviricetes</taxon>
        <taxon>Kungbxnavirus</taxon>
        <taxon>Kungbxnavirus pT24</taxon>
    </lineage>
</organism>
<accession>A0A1B4XX41</accession>
<evidence type="ECO:0000259" key="1">
    <source>
        <dbReference type="Pfam" id="PF25109"/>
    </source>
</evidence>
<evidence type="ECO:0000313" key="2">
    <source>
        <dbReference type="EMBL" id="BAV39374.1"/>
    </source>
</evidence>
<evidence type="ECO:0000313" key="3">
    <source>
        <dbReference type="Proteomes" id="UP000224877"/>
    </source>
</evidence>
<reference evidence="2 3" key="1">
    <citation type="submission" date="2016-07" db="EMBL/GenBank/DDBJ databases">
        <title>Characterization of three bacteriophages infecting bacteria isolated from shrimp culture pond water.</title>
        <authorList>
            <person name="Khoa H.V."/>
        </authorList>
    </citation>
    <scope>NUCLEOTIDE SEQUENCE [LARGE SCALE GENOMIC DNA]</scope>
</reference>
<sequence length="345" mass="40780">MLKTQQMNSLFPVTHITPSDEPHIYAMVGLPATGKSTYARQLRLKLEKEGKNAVIVSRDALRKQLYGYDDSNLSLYYLNDSQEMFKRMKRISEFEDNMIYDALSRGYKVILDSSHLEYKNIKKLKYWNVPVELVIIEVDKKNFKTIKGLDDNREKGIGEDKLKRLFDRYNFTRQKLKDEPFDFTPIEKPSYDVMKDNCIIFDLDGTLAHNNCGRRFNDMTRTGEDSYHNDICSILELISRGRNDNTYKTMLNRQKNPRIIFCSGRSEQAKEDTLNWISKIYNVHTSDLYMREDGDKREDWKVKQEMWAKLEENYNIIAMFDDRSQVVRRARALGYRVLQVSQNNF</sequence>
<dbReference type="InterPro" id="IPR027417">
    <property type="entry name" value="P-loop_NTPase"/>
</dbReference>
<feature type="domain" description="Polynucleotide kinase PNKP phosphatase" evidence="1">
    <location>
        <begin position="197"/>
        <end position="345"/>
    </location>
</feature>
<dbReference type="InterPro" id="IPR023214">
    <property type="entry name" value="HAD_sf"/>
</dbReference>